<organism evidence="2 3">
    <name type="scientific">Pleurodeles waltl</name>
    <name type="common">Iberian ribbed newt</name>
    <dbReference type="NCBI Taxonomy" id="8319"/>
    <lineage>
        <taxon>Eukaryota</taxon>
        <taxon>Metazoa</taxon>
        <taxon>Chordata</taxon>
        <taxon>Craniata</taxon>
        <taxon>Vertebrata</taxon>
        <taxon>Euteleostomi</taxon>
        <taxon>Amphibia</taxon>
        <taxon>Batrachia</taxon>
        <taxon>Caudata</taxon>
        <taxon>Salamandroidea</taxon>
        <taxon>Salamandridae</taxon>
        <taxon>Pleurodelinae</taxon>
        <taxon>Pleurodeles</taxon>
    </lineage>
</organism>
<name>A0AAV7M619_PLEWA</name>
<protein>
    <submittedName>
        <fullName evidence="2">Uncharacterized protein</fullName>
    </submittedName>
</protein>
<gene>
    <name evidence="2" type="ORF">NDU88_004330</name>
</gene>
<evidence type="ECO:0000313" key="2">
    <source>
        <dbReference type="EMBL" id="KAJ1099226.1"/>
    </source>
</evidence>
<dbReference type="AlphaFoldDB" id="A0AAV7M619"/>
<feature type="region of interest" description="Disordered" evidence="1">
    <location>
        <begin position="74"/>
        <end position="190"/>
    </location>
</feature>
<proteinExistence type="predicted"/>
<feature type="compositionally biased region" description="Polar residues" evidence="1">
    <location>
        <begin position="127"/>
        <end position="137"/>
    </location>
</feature>
<dbReference type="Proteomes" id="UP001066276">
    <property type="component" value="Chromosome 10"/>
</dbReference>
<comment type="caution">
    <text evidence="2">The sequence shown here is derived from an EMBL/GenBank/DDBJ whole genome shotgun (WGS) entry which is preliminary data.</text>
</comment>
<feature type="compositionally biased region" description="Polar residues" evidence="1">
    <location>
        <begin position="104"/>
        <end position="119"/>
    </location>
</feature>
<keyword evidence="3" id="KW-1185">Reference proteome</keyword>
<dbReference type="EMBL" id="JANPWB010000014">
    <property type="protein sequence ID" value="KAJ1099226.1"/>
    <property type="molecule type" value="Genomic_DNA"/>
</dbReference>
<reference evidence="2" key="1">
    <citation type="journal article" date="2022" name="bioRxiv">
        <title>Sequencing and chromosome-scale assembly of the giantPleurodeles waltlgenome.</title>
        <authorList>
            <person name="Brown T."/>
            <person name="Elewa A."/>
            <person name="Iarovenko S."/>
            <person name="Subramanian E."/>
            <person name="Araus A.J."/>
            <person name="Petzold A."/>
            <person name="Susuki M."/>
            <person name="Suzuki K.-i.T."/>
            <person name="Hayashi T."/>
            <person name="Toyoda A."/>
            <person name="Oliveira C."/>
            <person name="Osipova E."/>
            <person name="Leigh N.D."/>
            <person name="Simon A."/>
            <person name="Yun M.H."/>
        </authorList>
    </citation>
    <scope>NUCLEOTIDE SEQUENCE</scope>
    <source>
        <strain evidence="2">20211129_DDA</strain>
        <tissue evidence="2">Liver</tissue>
    </source>
</reference>
<accession>A0AAV7M619</accession>
<feature type="compositionally biased region" description="Basic and acidic residues" evidence="1">
    <location>
        <begin position="138"/>
        <end position="163"/>
    </location>
</feature>
<evidence type="ECO:0000256" key="1">
    <source>
        <dbReference type="SAM" id="MobiDB-lite"/>
    </source>
</evidence>
<feature type="compositionally biased region" description="Basic and acidic residues" evidence="1">
    <location>
        <begin position="181"/>
        <end position="190"/>
    </location>
</feature>
<sequence>MLTQYLVGGAASLTGPRLAGEEADCYAALGMKAGTGHGDVRRFQGKQRSKSGCEQRPKADITGLQHNVCETVKGQPSRRLPRSTPGAPVAPAGLTQRYCCHPPIQSNFRVNEGSGNPSSGHPGDNNMGRTTRKTTTSLEREKEDRGKRLMNSDEPSEYRDQRCRTSIPQSTHDIGRVFSEAGKEDQEAAT</sequence>
<evidence type="ECO:0000313" key="3">
    <source>
        <dbReference type="Proteomes" id="UP001066276"/>
    </source>
</evidence>